<sequence length="279" mass="30858">MTTKPFIMVFAIVCTTLLFTPYAVYGHNGHNHGKGSGCSDCTPPTLGVDENGQRVISGGMIINNQATDVEFFKQTMSAQTINVGEPVEITLKVHSDLGVDTLQHVELKIGEEEKPISGVLVATSPVTIEWNRSFDGTETVIVHDKQNIIKDASVRIIDTKPIIGFRFTFTPTQEFDANTLVTKIWDDKRNTISNHFYNALEIESTKSSQISVKSTNTVQVSTSNLVVEKSPSMIDQINFEIQCSSDQQRLLRVSDMSPVCVDAYQSKVLISNNWAIQAQ</sequence>
<protein>
    <submittedName>
        <fullName evidence="1">Uncharacterized protein</fullName>
    </submittedName>
</protein>
<organism evidence="1">
    <name type="scientific">Candidatus Nitrosarchaeum limnium SFB1</name>
    <dbReference type="NCBI Taxonomy" id="886738"/>
    <lineage>
        <taxon>Archaea</taxon>
        <taxon>Nitrososphaerota</taxon>
        <taxon>Nitrososphaeria</taxon>
        <taxon>Nitrosopumilales</taxon>
        <taxon>Nitrosopumilaceae</taxon>
        <taxon>Nitrosarchaeum</taxon>
    </lineage>
</organism>
<dbReference type="AlphaFoldDB" id="F3KKM9"/>
<dbReference type="Proteomes" id="UP000004348">
    <property type="component" value="Chromosome"/>
</dbReference>
<evidence type="ECO:0000313" key="1">
    <source>
        <dbReference type="EMBL" id="EGG42038.1"/>
    </source>
</evidence>
<dbReference type="STRING" id="886738.Nlim_1053"/>
<proteinExistence type="predicted"/>
<dbReference type="HOGENOM" id="CLU_1072075_0_0_2"/>
<gene>
    <name evidence="1" type="ORF">Nlim_1053</name>
</gene>
<reference evidence="1" key="1">
    <citation type="journal article" date="2011" name="PLoS ONE">
        <title>Genome of a low-salinity ammonia-oxidizing archaeon determined by single-cell and metagenomic analysis.</title>
        <authorList>
            <person name="Blainey P.C."/>
            <person name="Mosier A.C."/>
            <person name="Potanina A."/>
            <person name="Francis C.A."/>
            <person name="Quake S.R."/>
        </authorList>
    </citation>
    <scope>NUCLEOTIDE SEQUENCE [LARGE SCALE GENOMIC DNA]</scope>
    <source>
        <strain evidence="1">SFB1</strain>
    </source>
</reference>
<name>F3KKM9_9ARCH</name>
<accession>F3KKM9</accession>
<dbReference type="EMBL" id="AEGP01000040">
    <property type="protein sequence ID" value="EGG42038.1"/>
    <property type="molecule type" value="Genomic_DNA"/>
</dbReference>
<comment type="caution">
    <text evidence="1">The sequence shown here is derived from an EMBL/GenBank/DDBJ whole genome shotgun (WGS) entry which is preliminary data.</text>
</comment>